<keyword evidence="3" id="KW-1133">Transmembrane helix</keyword>
<feature type="binding site" evidence="2">
    <location>
        <position position="401"/>
    </location>
    <ligand>
        <name>Zn(2+)</name>
        <dbReference type="ChEBI" id="CHEBI:29105"/>
        <note>catalytic</note>
    </ligand>
</feature>
<proteinExistence type="predicted"/>
<keyword evidence="7" id="KW-1185">Reference proteome</keyword>
<dbReference type="InterPro" id="IPR051489">
    <property type="entry name" value="ADAM_Metalloproteinase"/>
</dbReference>
<dbReference type="GO" id="GO:0001708">
    <property type="term" value="P:cell fate specification"/>
    <property type="evidence" value="ECO:0007669"/>
    <property type="project" value="EnsemblMetazoa"/>
</dbReference>
<dbReference type="SUPFAM" id="SSF55486">
    <property type="entry name" value="Metalloproteases ('zincins'), catalytic domain"/>
    <property type="match status" value="1"/>
</dbReference>
<reference evidence="6" key="2">
    <citation type="submission" date="2019-04" db="EMBL/GenBank/DDBJ databases">
        <authorList>
            <person name="Howe K."/>
            <person name="Paulini M."/>
            <person name="Williams G."/>
        </authorList>
    </citation>
    <scope>NUCLEOTIDE SEQUENCE [LARGE SCALE GENOMIC DNA]</scope>
    <source>
        <strain evidence="6">FR3</strain>
    </source>
</reference>
<name>A0A4E9F286_BRUMA</name>
<dbReference type="Proteomes" id="UP000006672">
    <property type="component" value="Unassembled WGS sequence"/>
</dbReference>
<evidence type="ECO:0000313" key="6">
    <source>
        <dbReference type="EMBL" id="VIO89964.1"/>
    </source>
</evidence>
<dbReference type="PANTHER" id="PTHR45702:SF6">
    <property type="entry name" value="DISINTEGRIN AND METALLOPROTEINASE DOMAIN-CONTAINING PROTEIN 17"/>
    <property type="match status" value="1"/>
</dbReference>
<evidence type="ECO:0000259" key="4">
    <source>
        <dbReference type="PROSITE" id="PS50214"/>
    </source>
</evidence>
<evidence type="ECO:0000256" key="3">
    <source>
        <dbReference type="SAM" id="Phobius"/>
    </source>
</evidence>
<evidence type="ECO:0000256" key="2">
    <source>
        <dbReference type="PROSITE-ProRule" id="PRU00276"/>
    </source>
</evidence>
<dbReference type="InterPro" id="IPR036436">
    <property type="entry name" value="Disintegrin_dom_sf"/>
</dbReference>
<keyword evidence="1" id="KW-1015">Disulfide bond</keyword>
<evidence type="ECO:0000259" key="5">
    <source>
        <dbReference type="PROSITE" id="PS50215"/>
    </source>
</evidence>
<dbReference type="InterPro" id="IPR024079">
    <property type="entry name" value="MetalloPept_cat_dom_sf"/>
</dbReference>
<keyword evidence="2" id="KW-0862">Zinc</keyword>
<dbReference type="Gene3D" id="4.10.70.30">
    <property type="match status" value="1"/>
</dbReference>
<keyword evidence="3" id="KW-0812">Transmembrane</keyword>
<dbReference type="Gene3D" id="4.10.70.10">
    <property type="entry name" value="Disintegrin domain"/>
    <property type="match status" value="1"/>
</dbReference>
<protein>
    <recommendedName>
        <fullName evidence="9">ADAM 17-like protease</fullName>
    </recommendedName>
</protein>
<dbReference type="OrthoDB" id="2131567at2759"/>
<keyword evidence="3" id="KW-0472">Membrane</keyword>
<sequence>MLLLLLFFWRQIIIIVSFHFQFYTCLLINDAFTINGDKKINLNERLKYYEIIEINRRIEKRGIVDNNISYNKQQRLTFRAFNRFFDIYLTPKKGILHANFKCREIDGYGYEKLCTVNPDEYFGGHLHGVANSIVAISYSDEGSLLGTVQSDGEIYIFEPAKIHFETAHPWQILAYRNSDLKFNFELNNRSFCSSILIGNSNNITFSQSMRFKRLSALPTTKNRCSLRVVADYRFFRTIGNGSQAFSARYLINVIDRINTLYTVTDWGIDEDGRRLINMGFMIKEMIIHTSPTVNQPNHYNSNINTKRNVKAILDNFSRNQGSDKYCLVHLFTAQSFENGVLGLAYISSPELDAAGGICSIQNRDRLGVVYYNTALSSTKATHGVTVVSREADIVTAHELGHNWGATHDDLSVECSPPYSLGGSYIMNTFSVSGYDENNNRFSPCSRRLIGKVLSRKANICFEPEMNAFCGNGKVENDTNGFAEECDVGSLLSGITDQCCTSDCRFKPNAICSPKNSPCCSSNCQFLPSTHLCLHENRFQCKLSSYCTGNSGECPEPGFVQDGTPCIEDGECLNGHCLTFCEKPSVNKKPCMCSREAVACLRCCRSENGTCEPYSYDPKYILKDGTRCIHGTCLRAICIKEVADVISHFWSIIENIDEKNFWKFVGDNLVGIIAAIVLIIWIPASIIIHKIDKAREIAAINESENRIEIVGEKSIYKYIINSYSEEDDIDRNSRY</sequence>
<dbReference type="RefSeq" id="XP_042931939.1">
    <property type="nucleotide sequence ID" value="XM_043076005.1"/>
</dbReference>
<dbReference type="CDD" id="cd14246">
    <property type="entry name" value="ADAM17_MPD"/>
    <property type="match status" value="1"/>
</dbReference>
<gene>
    <name evidence="6" type="primary">Bma-adm-4</name>
    <name evidence="6" type="ORF">BM_BM7430</name>
</gene>
<evidence type="ECO:0000313" key="8">
    <source>
        <dbReference type="WBParaSite" id="Bm7430.1"/>
    </source>
</evidence>
<dbReference type="FunFam" id="4.10.70.10:FF:000003">
    <property type="entry name" value="Disintegrin and metalloproteinase domain-containing protein 17"/>
    <property type="match status" value="1"/>
</dbReference>
<accession>A0A8L7TH03</accession>
<feature type="binding site" evidence="2">
    <location>
        <position position="407"/>
    </location>
    <ligand>
        <name>Zn(2+)</name>
        <dbReference type="ChEBI" id="CHEBI:29105"/>
        <note>catalytic</note>
    </ligand>
</feature>
<comment type="caution">
    <text evidence="2">Lacks conserved residue(s) required for the propagation of feature annotation.</text>
</comment>
<keyword evidence="2" id="KW-0479">Metal-binding</keyword>
<dbReference type="GO" id="GO:0046872">
    <property type="term" value="F:metal ion binding"/>
    <property type="evidence" value="ECO:0007669"/>
    <property type="project" value="UniProtKB-KW"/>
</dbReference>
<reference evidence="7" key="1">
    <citation type="journal article" date="2007" name="Science">
        <title>Draft genome of the filarial nematode parasite Brugia malayi.</title>
        <authorList>
            <person name="Ghedin E."/>
            <person name="Wang S."/>
            <person name="Spiro D."/>
            <person name="Caler E."/>
            <person name="Zhao Q."/>
            <person name="Crabtree J."/>
            <person name="Allen J.E."/>
            <person name="Delcher A.L."/>
            <person name="Guiliano D.B."/>
            <person name="Miranda-Saavedra D."/>
            <person name="Angiuoli S.V."/>
            <person name="Creasy T."/>
            <person name="Amedeo P."/>
            <person name="Haas B."/>
            <person name="El-Sayed N.M."/>
            <person name="Wortman J.R."/>
            <person name="Feldblyum T."/>
            <person name="Tallon L."/>
            <person name="Schatz M."/>
            <person name="Shumway M."/>
            <person name="Koo H."/>
            <person name="Salzberg S.L."/>
            <person name="Schobel S."/>
            <person name="Pertea M."/>
            <person name="Pop M."/>
            <person name="White O."/>
            <person name="Barton G.J."/>
            <person name="Carlow C.K."/>
            <person name="Crawford M.J."/>
            <person name="Daub J."/>
            <person name="Dimmic M.W."/>
            <person name="Estes C.F."/>
            <person name="Foster J.M."/>
            <person name="Ganatra M."/>
            <person name="Gregory W.F."/>
            <person name="Johnson N.M."/>
            <person name="Jin J."/>
            <person name="Komuniecki R."/>
            <person name="Korf I."/>
            <person name="Kumar S."/>
            <person name="Laney S."/>
            <person name="Li B.W."/>
            <person name="Li W."/>
            <person name="Lindblom T.H."/>
            <person name="Lustigman S."/>
            <person name="Ma D."/>
            <person name="Maina C.V."/>
            <person name="Martin D.M."/>
            <person name="McCarter J.P."/>
            <person name="McReynolds L."/>
            <person name="Mitreva M."/>
            <person name="Nutman T.B."/>
            <person name="Parkinson J."/>
            <person name="Peregrin-Alvarez J.M."/>
            <person name="Poole C."/>
            <person name="Ren Q."/>
            <person name="Saunders L."/>
            <person name="Sluder A.E."/>
            <person name="Smith K."/>
            <person name="Stanke M."/>
            <person name="Unnasch T.R."/>
            <person name="Ware J."/>
            <person name="Wei A.D."/>
            <person name="Weil G."/>
            <person name="Williams D.J."/>
            <person name="Zhang Y."/>
            <person name="Williams S.A."/>
            <person name="Fraser-Liggett C."/>
            <person name="Slatko B."/>
            <person name="Blaxter M.L."/>
            <person name="Scott A.L."/>
        </authorList>
    </citation>
    <scope>NUCLEOTIDE SEQUENCE</scope>
    <source>
        <strain evidence="7">FR3</strain>
    </source>
</reference>
<dbReference type="PROSITE" id="PS50214">
    <property type="entry name" value="DISINTEGRIN_2"/>
    <property type="match status" value="1"/>
</dbReference>
<dbReference type="GO" id="GO:0005886">
    <property type="term" value="C:plasma membrane"/>
    <property type="evidence" value="ECO:0007669"/>
    <property type="project" value="TreeGrafter"/>
</dbReference>
<dbReference type="Pfam" id="PF00200">
    <property type="entry name" value="Disintegrin"/>
    <property type="match status" value="1"/>
</dbReference>
<dbReference type="SUPFAM" id="SSF57552">
    <property type="entry name" value="Blood coagulation inhibitor (disintegrin)"/>
    <property type="match status" value="1"/>
</dbReference>
<organism evidence="6">
    <name type="scientific">Brugia malayi</name>
    <name type="common">Filarial nematode worm</name>
    <dbReference type="NCBI Taxonomy" id="6279"/>
    <lineage>
        <taxon>Eukaryota</taxon>
        <taxon>Metazoa</taxon>
        <taxon>Ecdysozoa</taxon>
        <taxon>Nematoda</taxon>
        <taxon>Chromadorea</taxon>
        <taxon>Rhabditida</taxon>
        <taxon>Spirurina</taxon>
        <taxon>Spiruromorpha</taxon>
        <taxon>Filarioidea</taxon>
        <taxon>Onchocercidae</taxon>
        <taxon>Brugia</taxon>
    </lineage>
</organism>
<dbReference type="GO" id="GO:0007219">
    <property type="term" value="P:Notch signaling pathway"/>
    <property type="evidence" value="ECO:0007669"/>
    <property type="project" value="EnsemblMetazoa"/>
</dbReference>
<dbReference type="CTD" id="66060118"/>
<dbReference type="Gene3D" id="3.40.390.10">
    <property type="entry name" value="Collagenase (Catalytic Domain)"/>
    <property type="match status" value="1"/>
</dbReference>
<feature type="domain" description="Peptidase M12B" evidence="5">
    <location>
        <begin position="222"/>
        <end position="465"/>
    </location>
</feature>
<feature type="binding site" evidence="2">
    <location>
        <position position="397"/>
    </location>
    <ligand>
        <name>Zn(2+)</name>
        <dbReference type="ChEBI" id="CHEBI:29105"/>
        <note>catalytic</note>
    </ligand>
</feature>
<dbReference type="GeneID" id="66060118"/>
<feature type="transmembrane region" description="Helical" evidence="3">
    <location>
        <begin position="668"/>
        <end position="687"/>
    </location>
</feature>
<dbReference type="InterPro" id="IPR001590">
    <property type="entry name" value="Peptidase_M12B"/>
</dbReference>
<feature type="domain" description="Disintegrin" evidence="4">
    <location>
        <begin position="466"/>
        <end position="561"/>
    </location>
</feature>
<dbReference type="Pfam" id="PF16698">
    <property type="entry name" value="ADAM17_MPD"/>
    <property type="match status" value="1"/>
</dbReference>
<accession>A0A4E9F286</accession>
<feature type="active site" evidence="2">
    <location>
        <position position="398"/>
    </location>
</feature>
<dbReference type="KEGG" id="bmy:BM_BM7430"/>
<dbReference type="GO" id="GO:0004222">
    <property type="term" value="F:metalloendopeptidase activity"/>
    <property type="evidence" value="ECO:0007669"/>
    <property type="project" value="InterPro"/>
</dbReference>
<evidence type="ECO:0000313" key="7">
    <source>
        <dbReference type="Proteomes" id="UP000006672"/>
    </source>
</evidence>
<reference evidence="8" key="3">
    <citation type="submission" date="2022-04" db="UniProtKB">
        <authorList>
            <consortium name="WormBaseParasite"/>
        </authorList>
    </citation>
    <scope>IDENTIFICATION</scope>
</reference>
<dbReference type="InterPro" id="IPR032029">
    <property type="entry name" value="ADAM17_MPD"/>
</dbReference>
<dbReference type="SMART" id="SM00050">
    <property type="entry name" value="DISIN"/>
    <property type="match status" value="1"/>
</dbReference>
<dbReference type="WBParaSite" id="Bm7430.1">
    <property type="protein sequence ID" value="Bm7430.1"/>
    <property type="gene ID" value="WBGene00227691"/>
</dbReference>
<evidence type="ECO:0008006" key="9">
    <source>
        <dbReference type="Google" id="ProtNLM"/>
    </source>
</evidence>
<dbReference type="PANTHER" id="PTHR45702">
    <property type="entry name" value="ADAM10/ADAM17 METALLOPEPTIDASE FAMILY MEMBER"/>
    <property type="match status" value="1"/>
</dbReference>
<dbReference type="PROSITE" id="PS50215">
    <property type="entry name" value="ADAM_MEPRO"/>
    <property type="match status" value="1"/>
</dbReference>
<dbReference type="AlphaFoldDB" id="A0A4E9F286"/>
<dbReference type="EMBL" id="CAAKNF010000196">
    <property type="protein sequence ID" value="VIO89964.1"/>
    <property type="molecule type" value="Genomic_DNA"/>
</dbReference>
<evidence type="ECO:0000256" key="1">
    <source>
        <dbReference type="ARBA" id="ARBA00023157"/>
    </source>
</evidence>
<dbReference type="GO" id="GO:0006509">
    <property type="term" value="P:membrane protein ectodomain proteolysis"/>
    <property type="evidence" value="ECO:0007669"/>
    <property type="project" value="TreeGrafter"/>
</dbReference>
<dbReference type="InterPro" id="IPR001762">
    <property type="entry name" value="Disintegrin_dom"/>
</dbReference>
<dbReference type="Pfam" id="PF13574">
    <property type="entry name" value="Reprolysin_2"/>
    <property type="match status" value="1"/>
</dbReference>